<dbReference type="EMBL" id="SBIQ01000108">
    <property type="protein sequence ID" value="KAF7683257.1"/>
    <property type="molecule type" value="Genomic_DNA"/>
</dbReference>
<sequence>MSDTSDDIIIVKDKKDVEDEKNSSDTDDIIIIDQFKPSNLEQETPHFDTKKRLASPTRNIKNNKRKKTDSKLVKKDETKIKNELNSDQRLVKIKNEDVIEEHIMKMNDTLIEIHKKYCGSDRTKKLKYKNMIVSKFSTLKGIGFDDSCDTIQVCIPTIMQRKEIEIKINIGHSKSINHKIRKEAKIEDLSKSVEINFGIKIKFFLFNGVNLNHNKIVGDELEDGDVIDGVIRNEE</sequence>
<keyword evidence="2" id="KW-1185">Reference proteome</keyword>
<organism evidence="1 2">
    <name type="scientific">Astathelohania contejeani</name>
    <dbReference type="NCBI Taxonomy" id="164912"/>
    <lineage>
        <taxon>Eukaryota</taxon>
        <taxon>Fungi</taxon>
        <taxon>Fungi incertae sedis</taxon>
        <taxon>Microsporidia</taxon>
        <taxon>Astathelohaniidae</taxon>
        <taxon>Astathelohania</taxon>
    </lineage>
</organism>
<proteinExistence type="predicted"/>
<dbReference type="Gene3D" id="3.10.20.90">
    <property type="entry name" value="Phosphatidylinositol 3-kinase Catalytic Subunit, Chain A, domain 1"/>
    <property type="match status" value="1"/>
</dbReference>
<comment type="caution">
    <text evidence="1">The sequence shown here is derived from an EMBL/GenBank/DDBJ whole genome shotgun (WGS) entry which is preliminary data.</text>
</comment>
<evidence type="ECO:0000313" key="1">
    <source>
        <dbReference type="EMBL" id="KAF7683257.1"/>
    </source>
</evidence>
<protein>
    <recommendedName>
        <fullName evidence="3">Ubiquitin-like domain-containing protein</fullName>
    </recommendedName>
</protein>
<evidence type="ECO:0008006" key="3">
    <source>
        <dbReference type="Google" id="ProtNLM"/>
    </source>
</evidence>
<evidence type="ECO:0000313" key="2">
    <source>
        <dbReference type="Proteomes" id="UP001516464"/>
    </source>
</evidence>
<gene>
    <name evidence="1" type="ORF">TCON_1529</name>
</gene>
<accession>A0ABQ7HYL4</accession>
<dbReference type="Proteomes" id="UP001516464">
    <property type="component" value="Unassembled WGS sequence"/>
</dbReference>
<reference evidence="1 2" key="1">
    <citation type="submission" date="2019-01" db="EMBL/GenBank/DDBJ databases">
        <title>Genomes sequencing and comparative genomics of infectious freshwater microsporidia, Cucumispora dikerogammari and Thelohania contejeani.</title>
        <authorList>
            <person name="Cormier A."/>
            <person name="Giraud I."/>
            <person name="Wattier R."/>
            <person name="Teixeira M."/>
            <person name="Grandjean F."/>
            <person name="Rigaud T."/>
            <person name="Cordaux R."/>
        </authorList>
    </citation>
    <scope>NUCLEOTIDE SEQUENCE [LARGE SCALE GENOMIC DNA]</scope>
    <source>
        <strain evidence="1">T1</strain>
        <tissue evidence="1">Spores</tissue>
    </source>
</reference>
<name>A0ABQ7HYL4_9MICR</name>